<dbReference type="InterPro" id="IPR000330">
    <property type="entry name" value="SNF2_N"/>
</dbReference>
<organism evidence="7 8">
    <name type="scientific">Metschnikowia bicuspidata</name>
    <dbReference type="NCBI Taxonomy" id="27322"/>
    <lineage>
        <taxon>Eukaryota</taxon>
        <taxon>Fungi</taxon>
        <taxon>Dikarya</taxon>
        <taxon>Ascomycota</taxon>
        <taxon>Saccharomycotina</taxon>
        <taxon>Pichiomycetes</taxon>
        <taxon>Metschnikowiaceae</taxon>
        <taxon>Metschnikowia</taxon>
    </lineage>
</organism>
<dbReference type="EMBL" id="ML004453">
    <property type="protein sequence ID" value="RKP30711.1"/>
    <property type="molecule type" value="Genomic_DNA"/>
</dbReference>
<dbReference type="Pfam" id="PF00271">
    <property type="entry name" value="Helicase_C"/>
    <property type="match status" value="1"/>
</dbReference>
<dbReference type="CDD" id="cd18004">
    <property type="entry name" value="DEXHc_RAD54"/>
    <property type="match status" value="1"/>
</dbReference>
<dbReference type="InterPro" id="IPR038718">
    <property type="entry name" value="SNF2-like_sf"/>
</dbReference>
<dbReference type="InterPro" id="IPR014001">
    <property type="entry name" value="Helicase_ATP-bd"/>
</dbReference>
<dbReference type="GO" id="GO:0016787">
    <property type="term" value="F:hydrolase activity"/>
    <property type="evidence" value="ECO:0007669"/>
    <property type="project" value="UniProtKB-KW"/>
</dbReference>
<dbReference type="GO" id="GO:0007131">
    <property type="term" value="P:reciprocal meiotic recombination"/>
    <property type="evidence" value="ECO:0007669"/>
    <property type="project" value="TreeGrafter"/>
</dbReference>
<dbReference type="PROSITE" id="PS51194">
    <property type="entry name" value="HELICASE_CTER"/>
    <property type="match status" value="1"/>
</dbReference>
<dbReference type="PANTHER" id="PTHR45629">
    <property type="entry name" value="SNF2/RAD54 FAMILY MEMBER"/>
    <property type="match status" value="1"/>
</dbReference>
<evidence type="ECO:0000313" key="8">
    <source>
        <dbReference type="Proteomes" id="UP000268321"/>
    </source>
</evidence>
<gene>
    <name evidence="7" type="ORF">METBISCDRAFT_4836</name>
</gene>
<dbReference type="OrthoDB" id="413460at2759"/>
<dbReference type="PROSITE" id="PS51192">
    <property type="entry name" value="HELICASE_ATP_BIND_1"/>
    <property type="match status" value="1"/>
</dbReference>
<dbReference type="GO" id="GO:0005524">
    <property type="term" value="F:ATP binding"/>
    <property type="evidence" value="ECO:0007669"/>
    <property type="project" value="InterPro"/>
</dbReference>
<dbReference type="PANTHER" id="PTHR45629:SF7">
    <property type="entry name" value="DNA EXCISION REPAIR PROTEIN ERCC-6-RELATED"/>
    <property type="match status" value="1"/>
</dbReference>
<evidence type="ECO:0000313" key="7">
    <source>
        <dbReference type="EMBL" id="RKP30711.1"/>
    </source>
</evidence>
<keyword evidence="3" id="KW-0067">ATP-binding</keyword>
<protein>
    <submittedName>
        <fullName evidence="7">Uncharacterized protein</fullName>
    </submittedName>
</protein>
<feature type="domain" description="Helicase ATP-binding" evidence="5">
    <location>
        <begin position="182"/>
        <end position="358"/>
    </location>
</feature>
<evidence type="ECO:0000256" key="1">
    <source>
        <dbReference type="ARBA" id="ARBA00022741"/>
    </source>
</evidence>
<feature type="non-terminal residue" evidence="7">
    <location>
        <position position="753"/>
    </location>
</feature>
<evidence type="ECO:0000259" key="6">
    <source>
        <dbReference type="PROSITE" id="PS51194"/>
    </source>
</evidence>
<keyword evidence="1" id="KW-0547">Nucleotide-binding</keyword>
<dbReference type="Proteomes" id="UP000268321">
    <property type="component" value="Unassembled WGS sequence"/>
</dbReference>
<keyword evidence="8" id="KW-1185">Reference proteome</keyword>
<dbReference type="Gene3D" id="3.40.50.300">
    <property type="entry name" value="P-loop containing nucleotide triphosphate hydrolases"/>
    <property type="match status" value="1"/>
</dbReference>
<proteinExistence type="predicted"/>
<dbReference type="GO" id="GO:0000724">
    <property type="term" value="P:double-strand break repair via homologous recombination"/>
    <property type="evidence" value="ECO:0007669"/>
    <property type="project" value="TreeGrafter"/>
</dbReference>
<name>A0A4P9ZEU5_9ASCO</name>
<dbReference type="Gene3D" id="3.40.50.10810">
    <property type="entry name" value="Tandem AAA-ATPase domain"/>
    <property type="match status" value="1"/>
</dbReference>
<evidence type="ECO:0000256" key="4">
    <source>
        <dbReference type="SAM" id="MobiDB-lite"/>
    </source>
</evidence>
<sequence>FSRRYYTVQWRKRTNKKNKLWEGDGYIVVSENGIVLKTQARDRLYKPVGRTNKTATDGLIVFGTYEAEVDCEASLEEIQRLTSTEQSSQSSSAPEKPETVAVVNNPMKRHRQTLPEPKRLFVDIPSSPEKIAEPLDTLESVDVPKSVVLPNSRRIVVDERLLYKLRPHQREAVIFIYECLVGIRDPQHLGALLADEMGLGKTLTAIAVIWTLLKQSPCPKQPPLVAKVLICCPVTLIENWRREFSKWLDVNRIGILALNGKQQTAAKDKQDIISFGKTKVYQVLIMSYEKVMSCSKELAAVNIDMVVCDEGHRLKNAANKTLNILGSLGIPRKLLLTGTPIQNDLNEYYTIINFINPGILGTFAEFQREISRPIIKAREKSCVLREALREGRRKSAELISTTKAFVLRRTKDSIRNFLTDRTDVLIFCRPTKWQRSLYQLAASSSKFSSVLGSEQGVVLALINLFKKICNLPALVEEDALYQQLYQNSNKPAELAPAALKKRTAGSKINVLVPLLLGFRAAGEKTVLISNYTQTLDYLEQMLSKLNLRFLRLDGATSANTRDQLVTKFNRSPHFDVFILSAKAGGVGLNLIGASRLVLFDNDWNPLVDQQALARIHRDGQKRPVFIYRLFTAGAIDEKIFQRQLTKLTLSDMFLDDLRDSNLSIFDSDDLRDLFTVNDTACNTHDLLCCECDGTGNNLPQAVDDAEDTQEDPLLSTGFSSALDLMEEDEKELAKRKAQPFRTALNKFRHYDPA</sequence>
<evidence type="ECO:0000259" key="5">
    <source>
        <dbReference type="PROSITE" id="PS51192"/>
    </source>
</evidence>
<dbReference type="GO" id="GO:0015616">
    <property type="term" value="F:DNA translocase activity"/>
    <property type="evidence" value="ECO:0007669"/>
    <property type="project" value="TreeGrafter"/>
</dbReference>
<dbReference type="Pfam" id="PF00176">
    <property type="entry name" value="SNF2-rel_dom"/>
    <property type="match status" value="1"/>
</dbReference>
<feature type="non-terminal residue" evidence="7">
    <location>
        <position position="1"/>
    </location>
</feature>
<feature type="compositionally biased region" description="Low complexity" evidence="4">
    <location>
        <begin position="82"/>
        <end position="92"/>
    </location>
</feature>
<accession>A0A4P9ZEU5</accession>
<reference evidence="8" key="1">
    <citation type="journal article" date="2018" name="Nat. Microbiol.">
        <title>Leveraging single-cell genomics to expand the fungal tree of life.</title>
        <authorList>
            <person name="Ahrendt S.R."/>
            <person name="Quandt C.A."/>
            <person name="Ciobanu D."/>
            <person name="Clum A."/>
            <person name="Salamov A."/>
            <person name="Andreopoulos B."/>
            <person name="Cheng J.F."/>
            <person name="Woyke T."/>
            <person name="Pelin A."/>
            <person name="Henrissat B."/>
            <person name="Reynolds N.K."/>
            <person name="Benny G.L."/>
            <person name="Smith M.E."/>
            <person name="James T.Y."/>
            <person name="Grigoriev I.V."/>
        </authorList>
    </citation>
    <scope>NUCLEOTIDE SEQUENCE [LARGE SCALE GENOMIC DNA]</scope>
    <source>
        <strain evidence="8">Baker2002</strain>
    </source>
</reference>
<dbReference type="CDD" id="cd18793">
    <property type="entry name" value="SF2_C_SNF"/>
    <property type="match status" value="1"/>
</dbReference>
<dbReference type="SMART" id="SM00487">
    <property type="entry name" value="DEXDc"/>
    <property type="match status" value="1"/>
</dbReference>
<evidence type="ECO:0000256" key="3">
    <source>
        <dbReference type="ARBA" id="ARBA00022840"/>
    </source>
</evidence>
<dbReference type="SMART" id="SM00490">
    <property type="entry name" value="HELICc"/>
    <property type="match status" value="1"/>
</dbReference>
<dbReference type="SUPFAM" id="SSF52540">
    <property type="entry name" value="P-loop containing nucleoside triphosphate hydrolases"/>
    <property type="match status" value="2"/>
</dbReference>
<feature type="region of interest" description="Disordered" evidence="4">
    <location>
        <begin position="80"/>
        <end position="109"/>
    </location>
</feature>
<keyword evidence="2" id="KW-0378">Hydrolase</keyword>
<dbReference type="Gene3D" id="1.20.120.850">
    <property type="entry name" value="SWI2/SNF2 ATPases, N-terminal domain"/>
    <property type="match status" value="1"/>
</dbReference>
<dbReference type="InterPro" id="IPR001650">
    <property type="entry name" value="Helicase_C-like"/>
</dbReference>
<feature type="domain" description="Helicase C-terminal" evidence="6">
    <location>
        <begin position="510"/>
        <end position="665"/>
    </location>
</feature>
<dbReference type="InterPro" id="IPR027417">
    <property type="entry name" value="P-loop_NTPase"/>
</dbReference>
<dbReference type="InterPro" id="IPR049730">
    <property type="entry name" value="SNF2/RAD54-like_C"/>
</dbReference>
<evidence type="ECO:0000256" key="2">
    <source>
        <dbReference type="ARBA" id="ARBA00022801"/>
    </source>
</evidence>
<dbReference type="GO" id="GO:0005634">
    <property type="term" value="C:nucleus"/>
    <property type="evidence" value="ECO:0007669"/>
    <property type="project" value="TreeGrafter"/>
</dbReference>
<dbReference type="AlphaFoldDB" id="A0A4P9ZEU5"/>
<dbReference type="InterPro" id="IPR050496">
    <property type="entry name" value="SNF2_RAD54_helicase_repair"/>
</dbReference>